<dbReference type="PATRIC" id="fig|1330534.3.peg.2706"/>
<accession>U4QZK6</accession>
<dbReference type="Pfam" id="PF09084">
    <property type="entry name" value="NMT1"/>
    <property type="match status" value="1"/>
</dbReference>
<feature type="chain" id="PRO_5039112828" description="SsuA/THI5-like domain-containing protein" evidence="4">
    <location>
        <begin position="20"/>
        <end position="329"/>
    </location>
</feature>
<sequence>MKKLFILLAILTSSIFLLPSCGSNDNLTKVKLSEVTHSVFYAPQYVALNKGFFKDAGLDIEPQNGQGADKVMTAVLSGQCDIGLAGPEASIYVYNEGKADYAQVFAQITKRDGSFLVGRKPEPGFKWSDLKGKNIIGGRKGGVPEMTLEYVLNKNELAPGADVNVDTSIQFALMAGAFTGGKDDYVTLFEPVASSLEKEGKGYILASVGQESGEIPFTAYFAKKSFIEKNKDIIQKFTDALYKGQVWVDTHSPKEIAEVLKPSFPDTDTELLAVVAERYKKIDAWCKEPAMKKESFELLQTVMNQAGELKQKAPYDKVVVNTYADKAVK</sequence>
<dbReference type="PANTHER" id="PTHR30024">
    <property type="entry name" value="ALIPHATIC SULFONATES-BINDING PROTEIN-RELATED"/>
    <property type="match status" value="1"/>
</dbReference>
<feature type="domain" description="SsuA/THI5-like" evidence="5">
    <location>
        <begin position="42"/>
        <end position="248"/>
    </location>
</feature>
<dbReference type="SUPFAM" id="SSF53850">
    <property type="entry name" value="Periplasmic binding protein-like II"/>
    <property type="match status" value="1"/>
</dbReference>
<evidence type="ECO:0000256" key="3">
    <source>
        <dbReference type="ARBA" id="ARBA00022729"/>
    </source>
</evidence>
<evidence type="ECO:0000256" key="1">
    <source>
        <dbReference type="ARBA" id="ARBA00004418"/>
    </source>
</evidence>
<dbReference type="Gene3D" id="3.40.190.10">
    <property type="entry name" value="Periplasmic binding protein-like II"/>
    <property type="match status" value="2"/>
</dbReference>
<dbReference type="PANTHER" id="PTHR30024:SF47">
    <property type="entry name" value="TAURINE-BINDING PERIPLASMIC PROTEIN"/>
    <property type="match status" value="1"/>
</dbReference>
<evidence type="ECO:0000256" key="2">
    <source>
        <dbReference type="ARBA" id="ARBA00010742"/>
    </source>
</evidence>
<comment type="caution">
    <text evidence="6">The sequence shown here is derived from an EMBL/GenBank/DDBJ whole genome shotgun (WGS) entry which is preliminary data.</text>
</comment>
<dbReference type="GO" id="GO:0042597">
    <property type="term" value="C:periplasmic space"/>
    <property type="evidence" value="ECO:0007669"/>
    <property type="project" value="UniProtKB-SubCell"/>
</dbReference>
<dbReference type="EMBL" id="ATAY01000063">
    <property type="protein sequence ID" value="EPR10427.1"/>
    <property type="molecule type" value="Genomic_DNA"/>
</dbReference>
<dbReference type="OrthoDB" id="9802202at2"/>
<dbReference type="AlphaFoldDB" id="U4QZK6"/>
<evidence type="ECO:0000256" key="4">
    <source>
        <dbReference type="SAM" id="SignalP"/>
    </source>
</evidence>
<feature type="signal peptide" evidence="4">
    <location>
        <begin position="1"/>
        <end position="19"/>
    </location>
</feature>
<protein>
    <recommendedName>
        <fullName evidence="5">SsuA/THI5-like domain-containing protein</fullName>
    </recommendedName>
</protein>
<keyword evidence="3 4" id="KW-0732">Signal</keyword>
<comment type="similarity">
    <text evidence="2">Belongs to the bacterial solute-binding protein SsuA/TauA family.</text>
</comment>
<evidence type="ECO:0000313" key="7">
    <source>
        <dbReference type="Proteomes" id="UP000016860"/>
    </source>
</evidence>
<name>U4QZK6_9FIRM</name>
<reference evidence="6 7" key="1">
    <citation type="journal article" date="2013" name="Genome Announc.">
        <title>Draft Genome Sequence of the Cellulolytic Bacterium Clostridium papyrosolvens C7 (ATCC 700395).</title>
        <authorList>
            <person name="Zepeda V."/>
            <person name="Dassa B."/>
            <person name="Borovok I."/>
            <person name="Lamed R."/>
            <person name="Bayer E.A."/>
            <person name="Cate J.H."/>
        </authorList>
    </citation>
    <scope>NUCLEOTIDE SEQUENCE [LARGE SCALE GENOMIC DNA]</scope>
    <source>
        <strain evidence="6 7">C7</strain>
    </source>
</reference>
<gene>
    <name evidence="6" type="ORF">L323_13625</name>
</gene>
<evidence type="ECO:0000313" key="6">
    <source>
        <dbReference type="EMBL" id="EPR10427.1"/>
    </source>
</evidence>
<comment type="subcellular location">
    <subcellularLocation>
        <location evidence="1">Periplasm</location>
    </subcellularLocation>
</comment>
<proteinExistence type="inferred from homology"/>
<dbReference type="InterPro" id="IPR015168">
    <property type="entry name" value="SsuA/THI5"/>
</dbReference>
<evidence type="ECO:0000259" key="5">
    <source>
        <dbReference type="Pfam" id="PF09084"/>
    </source>
</evidence>
<dbReference type="STRING" id="1330534.L323_13625"/>
<dbReference type="Proteomes" id="UP000016860">
    <property type="component" value="Unassembled WGS sequence"/>
</dbReference>
<organism evidence="6 7">
    <name type="scientific">Ruminiclostridium papyrosolvens C7</name>
    <dbReference type="NCBI Taxonomy" id="1330534"/>
    <lineage>
        <taxon>Bacteria</taxon>
        <taxon>Bacillati</taxon>
        <taxon>Bacillota</taxon>
        <taxon>Clostridia</taxon>
        <taxon>Eubacteriales</taxon>
        <taxon>Oscillospiraceae</taxon>
        <taxon>Ruminiclostridium</taxon>
    </lineage>
</organism>
<dbReference type="RefSeq" id="WP_020816196.1">
    <property type="nucleotide sequence ID" value="NZ_ATAY01000063.1"/>
</dbReference>